<keyword evidence="5 6" id="KW-0472">Membrane</keyword>
<evidence type="ECO:0000256" key="3">
    <source>
        <dbReference type="ARBA" id="ARBA00022692"/>
    </source>
</evidence>
<keyword evidence="3 6" id="KW-0812">Transmembrane</keyword>
<evidence type="ECO:0000313" key="8">
    <source>
        <dbReference type="Proteomes" id="UP001314181"/>
    </source>
</evidence>
<reference evidence="7 8" key="1">
    <citation type="submission" date="2024-01" db="EMBL/GenBank/DDBJ databases">
        <authorList>
            <person name="Kunselman E."/>
        </authorList>
    </citation>
    <scope>NUCLEOTIDE SEQUENCE [LARGE SCALE GENOMIC DNA]</scope>
    <source>
        <strain evidence="7">2 abalone samples</strain>
    </source>
</reference>
<comment type="subcellular location">
    <subcellularLocation>
        <location evidence="1">Membrane</location>
        <topology evidence="1">Multi-pass membrane protein</topology>
    </subcellularLocation>
</comment>
<feature type="transmembrane region" description="Helical" evidence="6">
    <location>
        <begin position="208"/>
        <end position="229"/>
    </location>
</feature>
<protein>
    <submittedName>
        <fullName evidence="7">Membrane protein</fullName>
    </submittedName>
</protein>
<comment type="caution">
    <text evidence="7">The sequence shown here is derived from an EMBL/GenBank/DDBJ whole genome shotgun (WGS) entry which is preliminary data.</text>
</comment>
<evidence type="ECO:0000256" key="5">
    <source>
        <dbReference type="ARBA" id="ARBA00023136"/>
    </source>
</evidence>
<gene>
    <name evidence="7" type="ORF">CAXC1_70042</name>
</gene>
<evidence type="ECO:0000256" key="2">
    <source>
        <dbReference type="ARBA" id="ARBA00010350"/>
    </source>
</evidence>
<feature type="transmembrane region" description="Helical" evidence="6">
    <location>
        <begin position="60"/>
        <end position="79"/>
    </location>
</feature>
<feature type="transmembrane region" description="Helical" evidence="6">
    <location>
        <begin position="170"/>
        <end position="188"/>
    </location>
</feature>
<evidence type="ECO:0000256" key="6">
    <source>
        <dbReference type="RuleBase" id="RU004379"/>
    </source>
</evidence>
<accession>A0ABP0EU42</accession>
<dbReference type="EMBL" id="CAWVOK010000033">
    <property type="protein sequence ID" value="CAK8163518.1"/>
    <property type="molecule type" value="Genomic_DNA"/>
</dbReference>
<dbReference type="PANTHER" id="PTHR23291:SF50">
    <property type="entry name" value="PROTEIN LIFEGUARD 4"/>
    <property type="match status" value="1"/>
</dbReference>
<feature type="transmembrane region" description="Helical" evidence="6">
    <location>
        <begin position="27"/>
        <end position="48"/>
    </location>
</feature>
<dbReference type="PANTHER" id="PTHR23291">
    <property type="entry name" value="BAX INHIBITOR-RELATED"/>
    <property type="match status" value="1"/>
</dbReference>
<keyword evidence="8" id="KW-1185">Reference proteome</keyword>
<organism evidence="7 8">
    <name type="scientific">Candidatus Xenohaliotis californiensis</name>
    <dbReference type="NCBI Taxonomy" id="84677"/>
    <lineage>
        <taxon>Bacteria</taxon>
        <taxon>Pseudomonadati</taxon>
        <taxon>Pseudomonadota</taxon>
        <taxon>Alphaproteobacteria</taxon>
        <taxon>Rickettsiales</taxon>
        <taxon>Anaplasmataceae</taxon>
        <taxon>Candidatus Xenohaliotis</taxon>
    </lineage>
</organism>
<proteinExistence type="inferred from homology"/>
<dbReference type="Pfam" id="PF01027">
    <property type="entry name" value="Bax1-I"/>
    <property type="match status" value="1"/>
</dbReference>
<feature type="transmembrane region" description="Helical" evidence="6">
    <location>
        <begin position="145"/>
        <end position="163"/>
    </location>
</feature>
<evidence type="ECO:0000256" key="1">
    <source>
        <dbReference type="ARBA" id="ARBA00004141"/>
    </source>
</evidence>
<evidence type="ECO:0000256" key="4">
    <source>
        <dbReference type="ARBA" id="ARBA00022989"/>
    </source>
</evidence>
<sequence length="235" mass="26054">MLFKQTHTATASSAKYDVGLREYTLSVYRYMSIALLITAISAFAVASMPKIFYLVHSTPIGWLFSLAPIIFVIYFTSRIHTMPLSMAQNCLWGFSGVMGVSLSSLLLVFKIGGMAKAFFITASMFGAMNIYGHTTNRDLTELGSFMIMGLIGILIASLVNIFARSSAMQFAISFISVIVFTGLTAYDAQKIKSLYYQYSDSEQGAKMAIIGALNLYFDFINIFISMLYLMGDNKR</sequence>
<feature type="transmembrane region" description="Helical" evidence="6">
    <location>
        <begin position="91"/>
        <end position="109"/>
    </location>
</feature>
<dbReference type="Proteomes" id="UP001314181">
    <property type="component" value="Unassembled WGS sequence"/>
</dbReference>
<dbReference type="CDD" id="cd10432">
    <property type="entry name" value="BI-1-like_bacterial"/>
    <property type="match status" value="1"/>
</dbReference>
<name>A0ABP0EU42_9RICK</name>
<keyword evidence="4 6" id="KW-1133">Transmembrane helix</keyword>
<evidence type="ECO:0000313" key="7">
    <source>
        <dbReference type="EMBL" id="CAK8163518.1"/>
    </source>
</evidence>
<comment type="similarity">
    <text evidence="2 6">Belongs to the BI1 family.</text>
</comment>
<dbReference type="InterPro" id="IPR006214">
    <property type="entry name" value="Bax_inhibitor_1-related"/>
</dbReference>
<dbReference type="RefSeq" id="WP_338364795.1">
    <property type="nucleotide sequence ID" value="NZ_CAWVOK010000033.1"/>
</dbReference>